<reference evidence="1" key="1">
    <citation type="submission" date="2022-04" db="EMBL/GenBank/DDBJ databases">
        <title>Genome of the entomopathogenic fungus Entomophthora muscae.</title>
        <authorList>
            <person name="Elya C."/>
            <person name="Lovett B.R."/>
            <person name="Lee E."/>
            <person name="Macias A.M."/>
            <person name="Hajek A.E."/>
            <person name="De Bivort B.L."/>
            <person name="Kasson M.T."/>
            <person name="De Fine Licht H.H."/>
            <person name="Stajich J.E."/>
        </authorList>
    </citation>
    <scope>NUCLEOTIDE SEQUENCE</scope>
    <source>
        <strain evidence="1">Berkeley</strain>
    </source>
</reference>
<gene>
    <name evidence="1" type="ORF">DSO57_1008730</name>
</gene>
<protein>
    <submittedName>
        <fullName evidence="1">Uncharacterized protein</fullName>
    </submittedName>
</protein>
<sequence length="283" mass="31122">MSQGSSFVRSANFPVDEQGRVHHVGVKPGEVANRIITVGESNRAWKIAENLDGNKEDLIVVTSTRGFTTITGKFNSVPISIISIGMGTSMMDFFVREVRAVVEGPMYIVRFGSCGSLRGDASVGALALASEAVGCIRNFDYFHSDASTEEPYLLSKPIPGDSEFPNLLKELASSEEKLFSGLNVTADSFYSSQGRQTGHFRDDNETLIAKVHKTYPNVLSFEMETFQLYHLAACSKEKSIRAYAVHMIFADRVNDIFLSDDLKHVVEPRVGKLVLQALSKVSL</sequence>
<name>A0ACC2TI57_9FUNG</name>
<comment type="caution">
    <text evidence="1">The sequence shown here is derived from an EMBL/GenBank/DDBJ whole genome shotgun (WGS) entry which is preliminary data.</text>
</comment>
<evidence type="ECO:0000313" key="1">
    <source>
        <dbReference type="EMBL" id="KAJ9074202.1"/>
    </source>
</evidence>
<keyword evidence="2" id="KW-1185">Reference proteome</keyword>
<organism evidence="1 2">
    <name type="scientific">Entomophthora muscae</name>
    <dbReference type="NCBI Taxonomy" id="34485"/>
    <lineage>
        <taxon>Eukaryota</taxon>
        <taxon>Fungi</taxon>
        <taxon>Fungi incertae sedis</taxon>
        <taxon>Zoopagomycota</taxon>
        <taxon>Entomophthoromycotina</taxon>
        <taxon>Entomophthoromycetes</taxon>
        <taxon>Entomophthorales</taxon>
        <taxon>Entomophthoraceae</taxon>
        <taxon>Entomophthora</taxon>
    </lineage>
</organism>
<evidence type="ECO:0000313" key="2">
    <source>
        <dbReference type="Proteomes" id="UP001165960"/>
    </source>
</evidence>
<dbReference type="EMBL" id="QTSX02002867">
    <property type="protein sequence ID" value="KAJ9074202.1"/>
    <property type="molecule type" value="Genomic_DNA"/>
</dbReference>
<accession>A0ACC2TI57</accession>
<dbReference type="Proteomes" id="UP001165960">
    <property type="component" value="Unassembled WGS sequence"/>
</dbReference>
<proteinExistence type="predicted"/>